<protein>
    <submittedName>
        <fullName evidence="4">Serine acetyltransferase</fullName>
        <ecNumber evidence="4">2.3.1.30</ecNumber>
    </submittedName>
</protein>
<keyword evidence="5" id="KW-1185">Reference proteome</keyword>
<evidence type="ECO:0000313" key="5">
    <source>
        <dbReference type="Proteomes" id="UP000317369"/>
    </source>
</evidence>
<dbReference type="SUPFAM" id="SSF51161">
    <property type="entry name" value="Trimeric LpxA-like enzymes"/>
    <property type="match status" value="1"/>
</dbReference>
<dbReference type="InterPro" id="IPR045304">
    <property type="entry name" value="LbH_SAT"/>
</dbReference>
<dbReference type="Proteomes" id="UP000317369">
    <property type="component" value="Chromosome"/>
</dbReference>
<keyword evidence="3 4" id="KW-0012">Acyltransferase</keyword>
<proteinExistence type="predicted"/>
<dbReference type="RefSeq" id="WP_145076235.1">
    <property type="nucleotide sequence ID" value="NZ_CP036425.1"/>
</dbReference>
<dbReference type="InterPro" id="IPR011004">
    <property type="entry name" value="Trimer_LpxA-like_sf"/>
</dbReference>
<dbReference type="InterPro" id="IPR042122">
    <property type="entry name" value="Ser_AcTrfase_N_sf"/>
</dbReference>
<dbReference type="EC" id="2.3.1.30" evidence="4"/>
<sequence>MSDLEKPQRDKKQFLEDLVRDLVASYQSESSMQHLDSIFLPNRQKTIEIIERLRKLVFPGFFDEQRITSENVSYHVGELLVQTHDLLYEQVHQAMCYGQNERGETDNECDQCCDVAMEATEAFMRKLPELREILADDVRATFDGDPASASTDENIFCYPGIDAIFTYRMAHELYKLNVPLLPRIMTEYAHNETGIDIHPGATIGRRFCIDHGTGIVIGETCDIGNNVKIYQGVTLGALSTKGGQDWKGMKRHPKIEDNVTIYGGAIILGGSTTIGESTTIGGAVFITQSIPSNTTVSMDNLDLKIKPKRERKNK</sequence>
<name>A0A517YSU9_9BACT</name>
<evidence type="ECO:0000313" key="4">
    <source>
        <dbReference type="EMBL" id="QDU33310.1"/>
    </source>
</evidence>
<reference evidence="4 5" key="1">
    <citation type="submission" date="2019-02" db="EMBL/GenBank/DDBJ databases">
        <title>Deep-cultivation of Planctomycetes and their phenomic and genomic characterization uncovers novel biology.</title>
        <authorList>
            <person name="Wiegand S."/>
            <person name="Jogler M."/>
            <person name="Boedeker C."/>
            <person name="Pinto D."/>
            <person name="Vollmers J."/>
            <person name="Rivas-Marin E."/>
            <person name="Kohn T."/>
            <person name="Peeters S.H."/>
            <person name="Heuer A."/>
            <person name="Rast P."/>
            <person name="Oberbeckmann S."/>
            <person name="Bunk B."/>
            <person name="Jeske O."/>
            <person name="Meyerdierks A."/>
            <person name="Storesund J.E."/>
            <person name="Kallscheuer N."/>
            <person name="Luecker S."/>
            <person name="Lage O.M."/>
            <person name="Pohl T."/>
            <person name="Merkel B.J."/>
            <person name="Hornburger P."/>
            <person name="Mueller R.-W."/>
            <person name="Bruemmer F."/>
            <person name="Labrenz M."/>
            <person name="Spormann A.M."/>
            <person name="Op den Camp H."/>
            <person name="Overmann J."/>
            <person name="Amann R."/>
            <person name="Jetten M.S.M."/>
            <person name="Mascher T."/>
            <person name="Medema M.H."/>
            <person name="Devos D.P."/>
            <person name="Kaster A.-K."/>
            <person name="Ovreas L."/>
            <person name="Rohde M."/>
            <person name="Galperin M.Y."/>
            <person name="Jogler C."/>
        </authorList>
    </citation>
    <scope>NUCLEOTIDE SEQUENCE [LARGE SCALE GENOMIC DNA]</scope>
    <source>
        <strain evidence="4 5">KS4</strain>
    </source>
</reference>
<organism evidence="4 5">
    <name type="scientific">Poriferisphaera corsica</name>
    <dbReference type="NCBI Taxonomy" id="2528020"/>
    <lineage>
        <taxon>Bacteria</taxon>
        <taxon>Pseudomonadati</taxon>
        <taxon>Planctomycetota</taxon>
        <taxon>Phycisphaerae</taxon>
        <taxon>Phycisphaerales</taxon>
        <taxon>Phycisphaeraceae</taxon>
        <taxon>Poriferisphaera</taxon>
    </lineage>
</organism>
<dbReference type="PANTHER" id="PTHR42811">
    <property type="entry name" value="SERINE ACETYLTRANSFERASE"/>
    <property type="match status" value="1"/>
</dbReference>
<dbReference type="GO" id="GO:0008652">
    <property type="term" value="P:amino acid biosynthetic process"/>
    <property type="evidence" value="ECO:0007669"/>
    <property type="project" value="UniProtKB-KW"/>
</dbReference>
<gene>
    <name evidence="4" type="primary">cysE_1</name>
    <name evidence="4" type="ORF">KS4_13560</name>
</gene>
<dbReference type="OrthoDB" id="9801456at2"/>
<dbReference type="Gene3D" id="1.10.3130.10">
    <property type="entry name" value="serine acetyltransferase, domain 1"/>
    <property type="match status" value="1"/>
</dbReference>
<dbReference type="AlphaFoldDB" id="A0A517YSU9"/>
<dbReference type="KEGG" id="pcor:KS4_13560"/>
<evidence type="ECO:0000256" key="1">
    <source>
        <dbReference type="ARBA" id="ARBA00022605"/>
    </source>
</evidence>
<dbReference type="CDD" id="cd03354">
    <property type="entry name" value="LbH_SAT"/>
    <property type="match status" value="1"/>
</dbReference>
<dbReference type="GO" id="GO:0009001">
    <property type="term" value="F:serine O-acetyltransferase activity"/>
    <property type="evidence" value="ECO:0007669"/>
    <property type="project" value="UniProtKB-EC"/>
</dbReference>
<accession>A0A517YSU9</accession>
<evidence type="ECO:0000256" key="2">
    <source>
        <dbReference type="ARBA" id="ARBA00022679"/>
    </source>
</evidence>
<keyword evidence="1" id="KW-0028">Amino-acid biosynthesis</keyword>
<keyword evidence="2 4" id="KW-0808">Transferase</keyword>
<dbReference type="Gene3D" id="2.160.10.10">
    <property type="entry name" value="Hexapeptide repeat proteins"/>
    <property type="match status" value="1"/>
</dbReference>
<dbReference type="EMBL" id="CP036425">
    <property type="protein sequence ID" value="QDU33310.1"/>
    <property type="molecule type" value="Genomic_DNA"/>
</dbReference>
<evidence type="ECO:0000256" key="3">
    <source>
        <dbReference type="ARBA" id="ARBA00023315"/>
    </source>
</evidence>